<dbReference type="PANTHER" id="PTHR31717">
    <property type="entry name" value="ZINC FINGER PROTEIN CONSTANS-LIKE 10"/>
    <property type="match status" value="1"/>
</dbReference>
<feature type="region of interest" description="Disordered" evidence="4">
    <location>
        <begin position="874"/>
        <end position="893"/>
    </location>
</feature>
<dbReference type="CDD" id="cd19756">
    <property type="entry name" value="Bbox2"/>
    <property type="match status" value="1"/>
</dbReference>
<dbReference type="SUPFAM" id="SSF57845">
    <property type="entry name" value="B-box zinc-binding domain"/>
    <property type="match status" value="1"/>
</dbReference>
<dbReference type="InterPro" id="IPR049808">
    <property type="entry name" value="CONSTANS-like_Bbox1"/>
</dbReference>
<dbReference type="Proteomes" id="UP000072904">
    <property type="component" value="Chromosome 13"/>
</dbReference>
<dbReference type="PROSITE" id="PS50119">
    <property type="entry name" value="ZF_BBOX"/>
    <property type="match status" value="2"/>
</dbReference>
<feature type="domain" description="B box-type" evidence="5">
    <location>
        <begin position="275"/>
        <end position="322"/>
    </location>
</feature>
<sequence length="1223" mass="144410">METTNTNKMIGNDLPRENFESVYNRIVVKKKLDKNENKNIFRENFEVREITDYNMIMKYEYMLKTCFFSSNINVLKVYRLVNEDYEKEFEKVSKYLNSNILYSIMNINEINDVSERIGEYFTKNFDELKKYNYIIGNTNYPQGFEQNANGIFQVYLFKLIPNKTFLLNKTNYADIDNNRIPDNYDSIAIERNLYYEKKKEDFEKKNKERAYSNGNNSSEYDIYKSRIMDGMITTCGSNSCKNGLQYSYLYKVKNSEQLLPLLLIKFEFKCLRVDISIPICESCSINNALYYCYNDKVHLCDICDIKHHDKNKILKNHKRIHISESPFQFGKCPYHPSELVETICMKCFCSLCSNCLLIGNHSKGSYRNHPIMNIKEAYILSNQKKSLSDISIENRKIRVLNLLKKKHKLLSEIYSNYASLQKRIDTLYEYIMSELKKIKKKKINFLMALKRSVLSEMLIIEWMEAFFFHAKLSLNLSDFILYQKKHELLTQFLNSKTRESNLFKYIPEWVFQKININSSLSIYEDSFYKVGIFSGGSINGADLKINEEEKNKPTFLCNFNNIFDQKNNYFTLYDDNKIGKGNEDENVKYSKLISKENEPDKGTCTNENPTSNHLGQENMNELDYHMANIEDTKNFLVLNELDKNTVFSTLNNGEIKYSLEKDEIKEIDKIKKEYSMRTFSLTSDKIINTNLLFSLFKNRLSVQAKTLNLKNSYIYKELWKQLLNYKYINIIHILKATNNFNNLGIFCSFLNISNYYDSLEDFTKYVIKHEIYTLLNKNINYDAKMKLTKLLDNIVTLLSIQGFKLSTCIDRYINMCFSDVHKNENNILLHVKDRIMNDNDNDNKLYEDYIEHKKKTLNIINDDGMKLPEQIYPDLKNEPKNSGKFDSINDTAYDENTKDIDGESVKENKMDDEAQKRRLTIDTAVDEIKRVINDGGIKNTSVIMDNHDDSFKYDNLGNEKENKEMKKQSDVSNIGNIDANDSEKEEFFTLKKIKEYIFVYIEKLINDLINVPYKDLNDSIRFIFYTIHDEIDGTHSSIITNKKKISIHTLTLCLDLFINSIIYHYIFYVHEKNVNIQMNDKSLLHQKVILLFGETLREISIYIFQIYNLGVYDNNLTTFINNIKNNKMLIRKATNENMFFMDVSQKLFKWMLKNLESPRYYAPIKWSYNEDIEKSYRNIVREIIKLDKLAMENCTNENVDYNILFSTTNFKEILDLCYSVCDS</sequence>
<keyword evidence="3" id="KW-0863">Zinc-finger</keyword>
<reference evidence="7" key="2">
    <citation type="submission" date="2014-05" db="EMBL/GenBank/DDBJ databases">
        <authorList>
            <person name="Aslett M.A."/>
            <person name="De Silva N."/>
        </authorList>
    </citation>
    <scope>NUCLEOTIDE SEQUENCE</scope>
    <source>
        <strain evidence="7">17X</strain>
    </source>
</reference>
<dbReference type="KEGG" id="pyo:PY17X_1308100"/>
<evidence type="ECO:0000256" key="4">
    <source>
        <dbReference type="SAM" id="MobiDB-lite"/>
    </source>
</evidence>
<keyword evidence="2" id="KW-0862">Zinc</keyword>
<evidence type="ECO:0000313" key="7">
    <source>
        <dbReference type="EMBL" id="VTZ80459.1"/>
    </source>
</evidence>
<evidence type="ECO:0000313" key="8">
    <source>
        <dbReference type="Proteomes" id="UP000072874"/>
    </source>
</evidence>
<keyword evidence="1" id="KW-0479">Metal-binding</keyword>
<organism evidence="6 9">
    <name type="scientific">Plasmodium yoelii</name>
    <dbReference type="NCBI Taxonomy" id="5861"/>
    <lineage>
        <taxon>Eukaryota</taxon>
        <taxon>Sar</taxon>
        <taxon>Alveolata</taxon>
        <taxon>Apicomplexa</taxon>
        <taxon>Aconoidasida</taxon>
        <taxon>Haemosporida</taxon>
        <taxon>Plasmodiidae</taxon>
        <taxon>Plasmodium</taxon>
        <taxon>Plasmodium (Vinckeia)</taxon>
    </lineage>
</organism>
<reference evidence="6" key="3">
    <citation type="submission" date="2014-05" db="EMBL/GenBank/DDBJ databases">
        <authorList>
            <person name="Aslett A.Martin."/>
            <person name="De Silva Nishadi"/>
        </authorList>
    </citation>
    <scope>NUCLEOTIDE SEQUENCE</scope>
    <source>
        <strain evidence="6">YM</strain>
    </source>
</reference>
<evidence type="ECO:0000256" key="1">
    <source>
        <dbReference type="ARBA" id="ARBA00022723"/>
    </source>
</evidence>
<protein>
    <submittedName>
        <fullName evidence="7">Zinc finger protein, putative</fullName>
    </submittedName>
</protein>
<reference evidence="7" key="4">
    <citation type="submission" date="2019-05" db="EMBL/GenBank/DDBJ databases">
        <authorList>
            <consortium name="Pathogen Informatics"/>
        </authorList>
    </citation>
    <scope>NUCLEOTIDE SEQUENCE</scope>
    <source>
        <strain evidence="7">17X</strain>
    </source>
</reference>
<dbReference type="GO" id="GO:0008270">
    <property type="term" value="F:zinc ion binding"/>
    <property type="evidence" value="ECO:0007669"/>
    <property type="project" value="UniProtKB-KW"/>
</dbReference>
<dbReference type="AlphaFoldDB" id="A0A077YAC3"/>
<dbReference type="VEuPathDB" id="PlasmoDB:Py17XNL_001302948"/>
<dbReference type="Proteomes" id="UP000072874">
    <property type="component" value="Chromosome 13"/>
</dbReference>
<proteinExistence type="predicted"/>
<reference evidence="8 9" key="1">
    <citation type="journal article" date="2014" name="BMC Biol.">
        <title>A comprehensive evaluation of rodent malaria parasite genomes and gene expression.</title>
        <authorList>
            <person name="Otto T.D."/>
            <person name="Bohme U."/>
            <person name="Jackson A.P."/>
            <person name="Hunt M."/>
            <person name="Franke-Fayard B."/>
            <person name="Hoeijmakers W.A."/>
            <person name="Religa A.A."/>
            <person name="Robertson L."/>
            <person name="Sanders M."/>
            <person name="Ogun S.A."/>
            <person name="Cunningham D."/>
            <person name="Erhart A."/>
            <person name="Billker O."/>
            <person name="Khan S.M."/>
            <person name="Stunnenberg H.G."/>
            <person name="Langhorne J."/>
            <person name="Holder A.A."/>
            <person name="Waters A.P."/>
            <person name="Newbold C.I."/>
            <person name="Pain A."/>
            <person name="Berriman M."/>
            <person name="Janse C.J."/>
        </authorList>
    </citation>
    <scope>NUCLEOTIDE SEQUENCE [LARGE SCALE GENOMIC DNA]</scope>
    <source>
        <strain evidence="7 8">17X</strain>
        <strain evidence="6 9">YM</strain>
    </source>
</reference>
<dbReference type="Pfam" id="PF00643">
    <property type="entry name" value="zf-B_box"/>
    <property type="match status" value="1"/>
</dbReference>
<dbReference type="EMBL" id="LM993667">
    <property type="protein sequence ID" value="VTZ80459.1"/>
    <property type="molecule type" value="Genomic_DNA"/>
</dbReference>
<accession>A0A077YAC3</accession>
<dbReference type="SMART" id="SM00336">
    <property type="entry name" value="BBOX"/>
    <property type="match status" value="2"/>
</dbReference>
<evidence type="ECO:0000256" key="3">
    <source>
        <dbReference type="PROSITE-ProRule" id="PRU00024"/>
    </source>
</evidence>
<dbReference type="OMA" id="CDIKHHE"/>
<dbReference type="Gene3D" id="3.30.160.60">
    <property type="entry name" value="Classic Zinc Finger"/>
    <property type="match status" value="1"/>
</dbReference>
<evidence type="ECO:0000313" key="9">
    <source>
        <dbReference type="Proteomes" id="UP000072904"/>
    </source>
</evidence>
<dbReference type="PANTHER" id="PTHR31717:SF45">
    <property type="entry name" value="ZINC FINGER PROTEIN CONSTANS-LIKE 14-RELATED"/>
    <property type="match status" value="1"/>
</dbReference>
<dbReference type="VEuPathDB" id="PlasmoDB:PY17X_1308100"/>
<dbReference type="EMBL" id="LK934641">
    <property type="protein sequence ID" value="CDU19702.1"/>
    <property type="molecule type" value="Genomic_DNA"/>
</dbReference>
<evidence type="ECO:0000313" key="6">
    <source>
        <dbReference type="EMBL" id="CDU19702.1"/>
    </source>
</evidence>
<dbReference type="VEuPathDB" id="PlasmoDB:PYYM_1305100"/>
<dbReference type="OrthoDB" id="153872at2759"/>
<dbReference type="RefSeq" id="XP_724578.2">
    <property type="nucleotide sequence ID" value="XM_719485.2"/>
</dbReference>
<name>A0A077YAC3_PLAYE</name>
<dbReference type="GeneID" id="3789903"/>
<evidence type="ECO:0000256" key="2">
    <source>
        <dbReference type="ARBA" id="ARBA00022833"/>
    </source>
</evidence>
<dbReference type="VEuPathDB" id="PlasmoDB:PY04301"/>
<dbReference type="InterPro" id="IPR000315">
    <property type="entry name" value="Znf_B-box"/>
</dbReference>
<dbReference type="CDD" id="cd19821">
    <property type="entry name" value="Bbox1_BBX-like"/>
    <property type="match status" value="1"/>
</dbReference>
<feature type="domain" description="B box-type" evidence="5">
    <location>
        <begin position="332"/>
        <end position="374"/>
    </location>
</feature>
<evidence type="ECO:0000259" key="5">
    <source>
        <dbReference type="PROSITE" id="PS50119"/>
    </source>
</evidence>
<gene>
    <name evidence="7" type="ORF">PY17X_1308100</name>
    <name evidence="6" type="ORF">PYYM_1305100</name>
</gene>